<reference evidence="1" key="2">
    <citation type="submission" date="2015-03" db="EMBL/GenBank/DDBJ databases">
        <authorList>
            <person name="Murphy D."/>
        </authorList>
    </citation>
    <scope>NUCLEOTIDE SEQUENCE [LARGE SCALE GENOMIC DNA]</scope>
    <source>
        <strain evidence="1">WS 4560</strain>
    </source>
</reference>
<dbReference type="Proteomes" id="UP000564536">
    <property type="component" value="Unassembled WGS sequence"/>
</dbReference>
<gene>
    <name evidence="2" type="ORF">HB943_13420</name>
    <name evidence="1" type="ORF">UE46_04810</name>
</gene>
<sequence>MAKSNAQKQREKWIREGKLDPRVKRSPFASFDLRSKTTKTKQERINQKKYKHSYSNEERENAYIFYLYGI</sequence>
<evidence type="ECO:0000313" key="2">
    <source>
        <dbReference type="EMBL" id="MBC1501601.1"/>
    </source>
</evidence>
<protein>
    <submittedName>
        <fullName evidence="1">Uncharacterized protein</fullName>
    </submittedName>
</protein>
<proteinExistence type="predicted"/>
<evidence type="ECO:0000313" key="1">
    <source>
        <dbReference type="EMBL" id="AQY50414.1"/>
    </source>
</evidence>
<dbReference type="EMBL" id="JAARRL010000025">
    <property type="protein sequence ID" value="MBC1501601.1"/>
    <property type="molecule type" value="Genomic_DNA"/>
</dbReference>
<dbReference type="KEGG" id="lwi:UE46_04810"/>
<dbReference type="AlphaFoldDB" id="A0A1S7FSL0"/>
<accession>A0A1S7FSL0</accession>
<dbReference type="Proteomes" id="UP000223060">
    <property type="component" value="Chromosome"/>
</dbReference>
<dbReference type="EMBL" id="CP011102">
    <property type="protein sequence ID" value="AQY50414.1"/>
    <property type="molecule type" value="Genomic_DNA"/>
</dbReference>
<reference evidence="3" key="1">
    <citation type="submission" date="2015-03" db="EMBL/GenBank/DDBJ databases">
        <authorList>
            <person name="Ferrari E."/>
            <person name="Walter M.C."/>
            <person name="Huptas C."/>
            <person name="Scherer S."/>
            <person name="Mueller-Herbst S."/>
        </authorList>
    </citation>
    <scope>NUCLEOTIDE SEQUENCE [LARGE SCALE GENOMIC DNA]</scope>
    <source>
        <strain evidence="3">LWP01</strain>
    </source>
</reference>
<keyword evidence="3" id="KW-1185">Reference proteome</keyword>
<reference evidence="2 4" key="3">
    <citation type="submission" date="2020-03" db="EMBL/GenBank/DDBJ databases">
        <title>Soil Listeria distribution.</title>
        <authorList>
            <person name="Liao J."/>
            <person name="Wiedmann M."/>
        </authorList>
    </citation>
    <scope>NUCLEOTIDE SEQUENCE [LARGE SCALE GENOMIC DNA]</scope>
    <source>
        <strain evidence="2 4">FSL L7-1523</strain>
    </source>
</reference>
<organism evidence="1 3">
    <name type="scientific">Listeria weihenstephanensis</name>
    <dbReference type="NCBI Taxonomy" id="1006155"/>
    <lineage>
        <taxon>Bacteria</taxon>
        <taxon>Bacillati</taxon>
        <taxon>Bacillota</taxon>
        <taxon>Bacilli</taxon>
        <taxon>Bacillales</taxon>
        <taxon>Listeriaceae</taxon>
        <taxon>Listeria</taxon>
    </lineage>
</organism>
<dbReference type="RefSeq" id="WP_036058472.1">
    <property type="nucleotide sequence ID" value="NZ_CP011102.1"/>
</dbReference>
<name>A0A1S7FSL0_9LIST</name>
<evidence type="ECO:0000313" key="4">
    <source>
        <dbReference type="Proteomes" id="UP000564536"/>
    </source>
</evidence>
<evidence type="ECO:0000313" key="3">
    <source>
        <dbReference type="Proteomes" id="UP000223060"/>
    </source>
</evidence>